<evidence type="ECO:0000256" key="2">
    <source>
        <dbReference type="ARBA" id="ARBA00022827"/>
    </source>
</evidence>
<dbReference type="KEGG" id="cput:CONPUDRAFT_133269"/>
<dbReference type="InterPro" id="IPR050346">
    <property type="entry name" value="FMO-like"/>
</dbReference>
<accession>R7SEG1</accession>
<keyword evidence="1" id="KW-0285">Flavoprotein</keyword>
<organism evidence="6 7">
    <name type="scientific">Coniophora puteana (strain RWD-64-598)</name>
    <name type="common">Brown rot fungus</name>
    <dbReference type="NCBI Taxonomy" id="741705"/>
    <lineage>
        <taxon>Eukaryota</taxon>
        <taxon>Fungi</taxon>
        <taxon>Dikarya</taxon>
        <taxon>Basidiomycota</taxon>
        <taxon>Agaricomycotina</taxon>
        <taxon>Agaricomycetes</taxon>
        <taxon>Agaricomycetidae</taxon>
        <taxon>Boletales</taxon>
        <taxon>Coniophorineae</taxon>
        <taxon>Coniophoraceae</taxon>
        <taxon>Coniophora</taxon>
    </lineage>
</organism>
<keyword evidence="5" id="KW-0472">Membrane</keyword>
<gene>
    <name evidence="6" type="ORF">CONPUDRAFT_133269</name>
</gene>
<feature type="compositionally biased region" description="Basic residues" evidence="4">
    <location>
        <begin position="389"/>
        <end position="398"/>
    </location>
</feature>
<keyword evidence="3" id="KW-0560">Oxidoreductase</keyword>
<feature type="region of interest" description="Disordered" evidence="4">
    <location>
        <begin position="561"/>
        <end position="583"/>
    </location>
</feature>
<dbReference type="RefSeq" id="XP_007775582.1">
    <property type="nucleotide sequence ID" value="XM_007777392.1"/>
</dbReference>
<feature type="region of interest" description="Disordered" evidence="4">
    <location>
        <begin position="388"/>
        <end position="408"/>
    </location>
</feature>
<protein>
    <submittedName>
        <fullName evidence="6">FAD/NAD(P)-binding domain-containing protein</fullName>
    </submittedName>
</protein>
<evidence type="ECO:0000256" key="5">
    <source>
        <dbReference type="SAM" id="Phobius"/>
    </source>
</evidence>
<feature type="transmembrane region" description="Helical" evidence="5">
    <location>
        <begin position="20"/>
        <end position="43"/>
    </location>
</feature>
<dbReference type="OrthoDB" id="66881at2759"/>
<dbReference type="OMA" id="SEKWIIP"/>
<dbReference type="GeneID" id="19200468"/>
<dbReference type="Gene3D" id="3.50.50.60">
    <property type="entry name" value="FAD/NAD(P)-binding domain"/>
    <property type="match status" value="1"/>
</dbReference>
<dbReference type="InterPro" id="IPR036188">
    <property type="entry name" value="FAD/NAD-bd_sf"/>
</dbReference>
<keyword evidence="5" id="KW-1133">Transmembrane helix</keyword>
<dbReference type="GO" id="GO:0016491">
    <property type="term" value="F:oxidoreductase activity"/>
    <property type="evidence" value="ECO:0007669"/>
    <property type="project" value="UniProtKB-KW"/>
</dbReference>
<dbReference type="Pfam" id="PF13450">
    <property type="entry name" value="NAD_binding_8"/>
    <property type="match status" value="1"/>
</dbReference>
<sequence>MQHLRYRFLPSRATTQAVRLVRSLLSIIFAPVTWVLRITYVYIQFLITLFFQPKIPPRQIKRPYGRIAVIGAGLTGVSSAAHAISHGFEVVIYEACDRTGGIWARENRTSGLQLNSILYRFHPSVIWKKAFPQRDEILDQINKVWKEYRLEERTRFNTSRFRRNLIRLVPPAASNISPSQWFINNGEDGPFDAIIVTIGTCGEPNWVQFEGLPKNLGQKRSHETPQHDDGHEQDWGTFKGTVLHSCELDSATEEMIRGKNVVVVGSGASGVEAVETLLERKPKHVVMLAKSDKWIIPRNVIIDTALAAQPFGRNMPLSFIWSWFLSVWQYHGVEELIPDKGVYTDTPVVNDVFLDHVRAGRCSYVRCETERFTKRGALVKLYDRIDRRKPSHGSHSRNTHPEEPHEEEIEADVVVLATGYKKPSMDFLPQELFPEGYERPNLYLQNFSTEDWSCLMTNSAYINAIGTVGHVHIGFYTRILLTLLLDPDARPMKKDMKLWVDLIRYVKRGASGGALGFFTYAELTVWLVLFHIVRPDRLRWLFFIWPGWGVHPDDESLYPNRQEIGEEGSSPNRRRKYEPAGVF</sequence>
<keyword evidence="2" id="KW-0274">FAD</keyword>
<evidence type="ECO:0000313" key="7">
    <source>
        <dbReference type="Proteomes" id="UP000053558"/>
    </source>
</evidence>
<reference evidence="7" key="1">
    <citation type="journal article" date="2012" name="Science">
        <title>The Paleozoic origin of enzymatic lignin decomposition reconstructed from 31 fungal genomes.</title>
        <authorList>
            <person name="Floudas D."/>
            <person name="Binder M."/>
            <person name="Riley R."/>
            <person name="Barry K."/>
            <person name="Blanchette R.A."/>
            <person name="Henrissat B."/>
            <person name="Martinez A.T."/>
            <person name="Otillar R."/>
            <person name="Spatafora J.W."/>
            <person name="Yadav J.S."/>
            <person name="Aerts A."/>
            <person name="Benoit I."/>
            <person name="Boyd A."/>
            <person name="Carlson A."/>
            <person name="Copeland A."/>
            <person name="Coutinho P.M."/>
            <person name="de Vries R.P."/>
            <person name="Ferreira P."/>
            <person name="Findley K."/>
            <person name="Foster B."/>
            <person name="Gaskell J."/>
            <person name="Glotzer D."/>
            <person name="Gorecki P."/>
            <person name="Heitman J."/>
            <person name="Hesse C."/>
            <person name="Hori C."/>
            <person name="Igarashi K."/>
            <person name="Jurgens J.A."/>
            <person name="Kallen N."/>
            <person name="Kersten P."/>
            <person name="Kohler A."/>
            <person name="Kuees U."/>
            <person name="Kumar T.K.A."/>
            <person name="Kuo A."/>
            <person name="LaButti K."/>
            <person name="Larrondo L.F."/>
            <person name="Lindquist E."/>
            <person name="Ling A."/>
            <person name="Lombard V."/>
            <person name="Lucas S."/>
            <person name="Lundell T."/>
            <person name="Martin R."/>
            <person name="McLaughlin D.J."/>
            <person name="Morgenstern I."/>
            <person name="Morin E."/>
            <person name="Murat C."/>
            <person name="Nagy L.G."/>
            <person name="Nolan M."/>
            <person name="Ohm R.A."/>
            <person name="Patyshakuliyeva A."/>
            <person name="Rokas A."/>
            <person name="Ruiz-Duenas F.J."/>
            <person name="Sabat G."/>
            <person name="Salamov A."/>
            <person name="Samejima M."/>
            <person name="Schmutz J."/>
            <person name="Slot J.C."/>
            <person name="St John F."/>
            <person name="Stenlid J."/>
            <person name="Sun H."/>
            <person name="Sun S."/>
            <person name="Syed K."/>
            <person name="Tsang A."/>
            <person name="Wiebenga A."/>
            <person name="Young D."/>
            <person name="Pisabarro A."/>
            <person name="Eastwood D.C."/>
            <person name="Martin F."/>
            <person name="Cullen D."/>
            <person name="Grigoriev I.V."/>
            <person name="Hibbett D.S."/>
        </authorList>
    </citation>
    <scope>NUCLEOTIDE SEQUENCE [LARGE SCALE GENOMIC DNA]</scope>
    <source>
        <strain evidence="7">RWD-64-598 SS2</strain>
    </source>
</reference>
<name>R7SEG1_CONPW</name>
<evidence type="ECO:0000256" key="4">
    <source>
        <dbReference type="SAM" id="MobiDB-lite"/>
    </source>
</evidence>
<dbReference type="Proteomes" id="UP000053558">
    <property type="component" value="Unassembled WGS sequence"/>
</dbReference>
<keyword evidence="5" id="KW-0812">Transmembrane</keyword>
<dbReference type="PANTHER" id="PTHR23023">
    <property type="entry name" value="DIMETHYLANILINE MONOOXYGENASE"/>
    <property type="match status" value="1"/>
</dbReference>
<dbReference type="AlphaFoldDB" id="R7SEG1"/>
<evidence type="ECO:0000256" key="1">
    <source>
        <dbReference type="ARBA" id="ARBA00022630"/>
    </source>
</evidence>
<dbReference type="EMBL" id="JH711593">
    <property type="protein sequence ID" value="EIW74220.1"/>
    <property type="molecule type" value="Genomic_DNA"/>
</dbReference>
<keyword evidence="7" id="KW-1185">Reference proteome</keyword>
<evidence type="ECO:0000256" key="3">
    <source>
        <dbReference type="ARBA" id="ARBA00023002"/>
    </source>
</evidence>
<evidence type="ECO:0000313" key="6">
    <source>
        <dbReference type="EMBL" id="EIW74220.1"/>
    </source>
</evidence>
<dbReference type="SUPFAM" id="SSF51905">
    <property type="entry name" value="FAD/NAD(P)-binding domain"/>
    <property type="match status" value="1"/>
</dbReference>
<dbReference type="eggNOG" id="KOG1399">
    <property type="taxonomic scope" value="Eukaryota"/>
</dbReference>
<proteinExistence type="predicted"/>